<evidence type="ECO:0000313" key="2">
    <source>
        <dbReference type="Proteomes" id="UP001057134"/>
    </source>
</evidence>
<organism evidence="1 2">
    <name type="scientific">Paenibacillus konkukensis</name>
    <dbReference type="NCBI Taxonomy" id="2020716"/>
    <lineage>
        <taxon>Bacteria</taxon>
        <taxon>Bacillati</taxon>
        <taxon>Bacillota</taxon>
        <taxon>Bacilli</taxon>
        <taxon>Bacillales</taxon>
        <taxon>Paenibacillaceae</taxon>
        <taxon>Paenibacillus</taxon>
    </lineage>
</organism>
<proteinExistence type="predicted"/>
<reference evidence="1" key="2">
    <citation type="journal article" date="2021" name="J Anim Sci Technol">
        <title>Complete genome sequence of Paenibacillus konkukensis sp. nov. SK3146 as a potential probiotic strain.</title>
        <authorList>
            <person name="Jung H.I."/>
            <person name="Park S."/>
            <person name="Niu K.M."/>
            <person name="Lee S.W."/>
            <person name="Kothari D."/>
            <person name="Yi K.J."/>
            <person name="Kim S.K."/>
        </authorList>
    </citation>
    <scope>NUCLEOTIDE SEQUENCE</scope>
    <source>
        <strain evidence="1">SK3146</strain>
    </source>
</reference>
<dbReference type="Proteomes" id="UP001057134">
    <property type="component" value="Chromosome"/>
</dbReference>
<accession>A0ABY4RLH3</accession>
<dbReference type="EMBL" id="CP027059">
    <property type="protein sequence ID" value="UQZ83356.1"/>
    <property type="molecule type" value="Genomic_DNA"/>
</dbReference>
<dbReference type="RefSeq" id="WP_249865381.1">
    <property type="nucleotide sequence ID" value="NZ_CP027059.1"/>
</dbReference>
<reference evidence="1" key="1">
    <citation type="submission" date="2018-02" db="EMBL/GenBank/DDBJ databases">
        <authorList>
            <person name="Kim S.-K."/>
            <person name="Jung H.-I."/>
            <person name="Lee S.-W."/>
        </authorList>
    </citation>
    <scope>NUCLEOTIDE SEQUENCE</scope>
    <source>
        <strain evidence="1">SK3146</strain>
    </source>
</reference>
<evidence type="ECO:0000313" key="1">
    <source>
        <dbReference type="EMBL" id="UQZ83356.1"/>
    </source>
</evidence>
<name>A0ABY4RLH3_9BACL</name>
<keyword evidence="2" id="KW-1185">Reference proteome</keyword>
<gene>
    <name evidence="1" type="ORF">SK3146_02543</name>
</gene>
<protein>
    <submittedName>
        <fullName evidence="1">Uncharacterized protein</fullName>
    </submittedName>
</protein>
<sequence length="55" mass="6430">MVYKEKLLHLLDGLNELDQKAAYEYIQSLARRSSNKAESKEVVHLYGKDYFIVPD</sequence>